<evidence type="ECO:0000313" key="2">
    <source>
        <dbReference type="Proteomes" id="UP000623440"/>
    </source>
</evidence>
<gene>
    <name evidence="1" type="ORF">H6G97_51295</name>
</gene>
<name>A0ABR8E7T5_9NOSO</name>
<dbReference type="EMBL" id="JACJSI010000682">
    <property type="protein sequence ID" value="MBD2537132.1"/>
    <property type="molecule type" value="Genomic_DNA"/>
</dbReference>
<reference evidence="1 2" key="1">
    <citation type="journal article" date="2020" name="ISME J.">
        <title>Comparative genomics reveals insights into cyanobacterial evolution and habitat adaptation.</title>
        <authorList>
            <person name="Chen M.Y."/>
            <person name="Teng W.K."/>
            <person name="Zhao L."/>
            <person name="Hu C.X."/>
            <person name="Zhou Y.K."/>
            <person name="Han B.P."/>
            <person name="Song L.R."/>
            <person name="Shu W.S."/>
        </authorList>
    </citation>
    <scope>NUCLEOTIDE SEQUENCE [LARGE SCALE GENOMIC DNA]</scope>
    <source>
        <strain evidence="1 2">FACHB-838</strain>
    </source>
</reference>
<proteinExistence type="predicted"/>
<dbReference type="InterPro" id="IPR013321">
    <property type="entry name" value="Arc_rbn_hlx_hlx"/>
</dbReference>
<dbReference type="RefSeq" id="WP_190947726.1">
    <property type="nucleotide sequence ID" value="NZ_JACJSI010000682.1"/>
</dbReference>
<sequence>MSYLDLMVDRRRSEDYRQLSGHIPTAMYKKFKALCAERDVNQSEALEQALTLWFEHGEETSDSPPASSKQNNQ</sequence>
<dbReference type="Proteomes" id="UP000623440">
    <property type="component" value="Unassembled WGS sequence"/>
</dbReference>
<protein>
    <recommendedName>
        <fullName evidence="3">Ribbon-helix-helix protein CopG domain-containing protein</fullName>
    </recommendedName>
</protein>
<comment type="caution">
    <text evidence="1">The sequence shown here is derived from an EMBL/GenBank/DDBJ whole genome shotgun (WGS) entry which is preliminary data.</text>
</comment>
<organism evidence="1 2">
    <name type="scientific">Nostoc flagelliforme FACHB-838</name>
    <dbReference type="NCBI Taxonomy" id="2692904"/>
    <lineage>
        <taxon>Bacteria</taxon>
        <taxon>Bacillati</taxon>
        <taxon>Cyanobacteriota</taxon>
        <taxon>Cyanophyceae</taxon>
        <taxon>Nostocales</taxon>
        <taxon>Nostocaceae</taxon>
        <taxon>Nostoc</taxon>
    </lineage>
</organism>
<accession>A0ABR8E7T5</accession>
<keyword evidence="2" id="KW-1185">Reference proteome</keyword>
<evidence type="ECO:0000313" key="1">
    <source>
        <dbReference type="EMBL" id="MBD2537132.1"/>
    </source>
</evidence>
<dbReference type="Gene3D" id="1.10.1220.10">
    <property type="entry name" value="Met repressor-like"/>
    <property type="match status" value="1"/>
</dbReference>
<evidence type="ECO:0008006" key="3">
    <source>
        <dbReference type="Google" id="ProtNLM"/>
    </source>
</evidence>